<name>A0A1L5PHR2_RHIET</name>
<dbReference type="EMBL" id="CP017244">
    <property type="protein sequence ID" value="APO79580.1"/>
    <property type="molecule type" value="Genomic_DNA"/>
</dbReference>
<evidence type="ECO:0000313" key="1">
    <source>
        <dbReference type="EMBL" id="APO79580.1"/>
    </source>
</evidence>
<gene>
    <name evidence="1" type="ORF">AM571_PC01850</name>
</gene>
<keyword evidence="1" id="KW-0614">Plasmid</keyword>
<sequence>MSPGTLHEGGLAATRPHNRTLIVSALSLNSWRERAGRRIGSDYTAMERSVSQSGGKRKSSVNARNSWFADMSRHQVAQAWAADLGATETNVVAHAQKRTAIADQPF</sequence>
<accession>A0A1L5PHR2</accession>
<geneLocation type="plasmid" evidence="2">
    <name>prsp8c3c</name>
</geneLocation>
<dbReference type="Proteomes" id="UP000185109">
    <property type="component" value="Plasmid pRsp8C3c"/>
</dbReference>
<reference evidence="1 2" key="1">
    <citation type="submission" date="2016-09" db="EMBL/GenBank/DDBJ databases">
        <title>The complete genome sequences of Rhizobium gallicum, symbiovars gallicum and phaseoli, symbionts associated to common bean (Phaseolus vulgaris).</title>
        <authorList>
            <person name="Bustos P."/>
            <person name="Santamaria R.I."/>
            <person name="Perez-Carrascal O.M."/>
            <person name="Juarez S."/>
            <person name="Lozano L."/>
            <person name="Martinez-Flores I."/>
            <person name="Martinez-Romero E."/>
            <person name="Cevallos M."/>
            <person name="Romero D."/>
            <person name="Davila G."/>
            <person name="Gonzalez V."/>
        </authorList>
    </citation>
    <scope>NUCLEOTIDE SEQUENCE [LARGE SCALE GENOMIC DNA]</scope>
    <source>
        <strain evidence="1 2">8C-3</strain>
        <plasmid evidence="2">Plasmid prsp8c3c</plasmid>
    </source>
</reference>
<organism evidence="1 2">
    <name type="scientific">Rhizobium etli 8C-3</name>
    <dbReference type="NCBI Taxonomy" id="538025"/>
    <lineage>
        <taxon>Bacteria</taxon>
        <taxon>Pseudomonadati</taxon>
        <taxon>Pseudomonadota</taxon>
        <taxon>Alphaproteobacteria</taxon>
        <taxon>Hyphomicrobiales</taxon>
        <taxon>Rhizobiaceae</taxon>
        <taxon>Rhizobium/Agrobacterium group</taxon>
        <taxon>Rhizobium</taxon>
    </lineage>
</organism>
<protein>
    <submittedName>
        <fullName evidence="1">Uncharacterized protein</fullName>
    </submittedName>
</protein>
<proteinExistence type="predicted"/>
<evidence type="ECO:0000313" key="2">
    <source>
        <dbReference type="Proteomes" id="UP000185109"/>
    </source>
</evidence>
<dbReference type="AlphaFoldDB" id="A0A1L5PHR2"/>